<reference evidence="2 3" key="1">
    <citation type="submission" date="2018-09" db="EMBL/GenBank/DDBJ databases">
        <title>Metagenome Assembled Genomes from an Advanced Water Purification Facility.</title>
        <authorList>
            <person name="Stamps B.W."/>
            <person name="Spear J.R."/>
        </authorList>
    </citation>
    <scope>NUCLEOTIDE SEQUENCE [LARGE SCALE GENOMIC DNA]</scope>
    <source>
        <strain evidence="2">Bin_27_1</strain>
    </source>
</reference>
<dbReference type="Proteomes" id="UP000321192">
    <property type="component" value="Unassembled WGS sequence"/>
</dbReference>
<sequence>MTTQKTEGAKYRIQSLEDFLAVPEEEQDECLLQFGEWLRNVRKSAKACNARVRWQLKDYTDAERDEFLGGLIVCVPKRFLFRSKFPKAVAQDKGLPPRSDLKSKLRIPAANR</sequence>
<dbReference type="RefSeq" id="WP_276656310.1">
    <property type="nucleotide sequence ID" value="NZ_SSFD01000012.1"/>
</dbReference>
<evidence type="ECO:0000313" key="2">
    <source>
        <dbReference type="EMBL" id="TXH92301.1"/>
    </source>
</evidence>
<organism evidence="2 3">
    <name type="scientific">Thauera aminoaromatica</name>
    <dbReference type="NCBI Taxonomy" id="164330"/>
    <lineage>
        <taxon>Bacteria</taxon>
        <taxon>Pseudomonadati</taxon>
        <taxon>Pseudomonadota</taxon>
        <taxon>Betaproteobacteria</taxon>
        <taxon>Rhodocyclales</taxon>
        <taxon>Zoogloeaceae</taxon>
        <taxon>Thauera</taxon>
    </lineage>
</organism>
<feature type="region of interest" description="Disordered" evidence="1">
    <location>
        <begin position="90"/>
        <end position="112"/>
    </location>
</feature>
<gene>
    <name evidence="2" type="ORF">E6Q80_00750</name>
</gene>
<evidence type="ECO:0000256" key="1">
    <source>
        <dbReference type="SAM" id="MobiDB-lite"/>
    </source>
</evidence>
<comment type="caution">
    <text evidence="2">The sequence shown here is derived from an EMBL/GenBank/DDBJ whole genome shotgun (WGS) entry which is preliminary data.</text>
</comment>
<proteinExistence type="predicted"/>
<accession>A0A5C7TBG5</accession>
<dbReference type="AlphaFoldDB" id="A0A5C7TBG5"/>
<protein>
    <submittedName>
        <fullName evidence="2">Uncharacterized protein</fullName>
    </submittedName>
</protein>
<name>A0A5C7TBG5_THASP</name>
<evidence type="ECO:0000313" key="3">
    <source>
        <dbReference type="Proteomes" id="UP000321192"/>
    </source>
</evidence>
<dbReference type="EMBL" id="SSFD01000012">
    <property type="protein sequence ID" value="TXH92301.1"/>
    <property type="molecule type" value="Genomic_DNA"/>
</dbReference>